<evidence type="ECO:0000313" key="5">
    <source>
        <dbReference type="Proteomes" id="UP000215694"/>
    </source>
</evidence>
<evidence type="ECO:0000259" key="3">
    <source>
        <dbReference type="PROSITE" id="PS50943"/>
    </source>
</evidence>
<sequence length="261" mass="29919">MEFGEKLLALRKKEGMSQEVLSERLNTSRQAISKWENGQGFPETEKLLKISNIFNVSVDYLLKSSVEQKEEKEGYYVSREVAEAFLSNESKIYKNVLMGVITIISAYIPYLLFKGRFEIYVIIVSIMVAVGVGFFIKGIILEDNYKMLKKQALTFDEKVLKDLNDKYSTIKNKYRSLIGIGVCSICSGLAIFFFLKNGLISEVNNAEYQIICILLVSIGIFISGYFTSIIESYELLIKNEKYTNKLSFKLERKIQDKINNM</sequence>
<feature type="transmembrane region" description="Helical" evidence="2">
    <location>
        <begin position="176"/>
        <end position="196"/>
    </location>
</feature>
<keyword evidence="1" id="KW-0238">DNA-binding</keyword>
<comment type="caution">
    <text evidence="4">The sequence shown here is derived from an EMBL/GenBank/DDBJ whole genome shotgun (WGS) entry which is preliminary data.</text>
</comment>
<feature type="domain" description="HTH cro/C1-type" evidence="3">
    <location>
        <begin position="7"/>
        <end position="61"/>
    </location>
</feature>
<dbReference type="PANTHER" id="PTHR46558:SF11">
    <property type="entry name" value="HTH-TYPE TRANSCRIPTIONAL REGULATOR XRE"/>
    <property type="match status" value="1"/>
</dbReference>
<dbReference type="Gene3D" id="1.10.260.40">
    <property type="entry name" value="lambda repressor-like DNA-binding domains"/>
    <property type="match status" value="1"/>
</dbReference>
<dbReference type="AlphaFoldDB" id="A0A371IZ67"/>
<dbReference type="SMART" id="SM00530">
    <property type="entry name" value="HTH_XRE"/>
    <property type="match status" value="1"/>
</dbReference>
<keyword evidence="2" id="KW-0472">Membrane</keyword>
<dbReference type="InterPro" id="IPR010982">
    <property type="entry name" value="Lambda_DNA-bd_dom_sf"/>
</dbReference>
<name>A0A371IZ67_9FIRM</name>
<dbReference type="EMBL" id="NOJY02000048">
    <property type="protein sequence ID" value="RDY25775.1"/>
    <property type="molecule type" value="Genomic_DNA"/>
</dbReference>
<keyword evidence="2" id="KW-1133">Transmembrane helix</keyword>
<dbReference type="SUPFAM" id="SSF47413">
    <property type="entry name" value="lambda repressor-like DNA-binding domains"/>
    <property type="match status" value="1"/>
</dbReference>
<proteinExistence type="predicted"/>
<dbReference type="CDD" id="cd00093">
    <property type="entry name" value="HTH_XRE"/>
    <property type="match status" value="1"/>
</dbReference>
<evidence type="ECO:0000256" key="1">
    <source>
        <dbReference type="ARBA" id="ARBA00023125"/>
    </source>
</evidence>
<protein>
    <submittedName>
        <fullName evidence="4">XRE family transcriptional regulator</fullName>
    </submittedName>
</protein>
<gene>
    <name evidence="4" type="ORF">CHL78_016525</name>
</gene>
<evidence type="ECO:0000256" key="2">
    <source>
        <dbReference type="SAM" id="Phobius"/>
    </source>
</evidence>
<keyword evidence="5" id="KW-1185">Reference proteome</keyword>
<dbReference type="Pfam" id="PF01381">
    <property type="entry name" value="HTH_3"/>
    <property type="match status" value="1"/>
</dbReference>
<dbReference type="RefSeq" id="WP_094367937.1">
    <property type="nucleotide sequence ID" value="NZ_NOJY02000048.1"/>
</dbReference>
<organism evidence="4 5">
    <name type="scientific">Romboutsia weinsteinii</name>
    <dbReference type="NCBI Taxonomy" id="2020949"/>
    <lineage>
        <taxon>Bacteria</taxon>
        <taxon>Bacillati</taxon>
        <taxon>Bacillota</taxon>
        <taxon>Clostridia</taxon>
        <taxon>Peptostreptococcales</taxon>
        <taxon>Peptostreptococcaceae</taxon>
        <taxon>Romboutsia</taxon>
    </lineage>
</organism>
<dbReference type="PANTHER" id="PTHR46558">
    <property type="entry name" value="TRACRIPTIONAL REGULATORY PROTEIN-RELATED-RELATED"/>
    <property type="match status" value="1"/>
</dbReference>
<dbReference type="PROSITE" id="PS50943">
    <property type="entry name" value="HTH_CROC1"/>
    <property type="match status" value="1"/>
</dbReference>
<accession>A0A371IZ67</accession>
<dbReference type="OrthoDB" id="9801008at2"/>
<dbReference type="GO" id="GO:0003677">
    <property type="term" value="F:DNA binding"/>
    <property type="evidence" value="ECO:0007669"/>
    <property type="project" value="UniProtKB-KW"/>
</dbReference>
<keyword evidence="2" id="KW-0812">Transmembrane</keyword>
<dbReference type="InterPro" id="IPR001387">
    <property type="entry name" value="Cro/C1-type_HTH"/>
</dbReference>
<reference evidence="4 5" key="1">
    <citation type="journal article" date="2017" name="Genome Announc.">
        <title>Draft Genome Sequence of Romboutsia weinsteinii sp. nov. Strain CCRI-19649(T) Isolated from Surface Water.</title>
        <authorList>
            <person name="Maheux A.F."/>
            <person name="Boudreau D.K."/>
            <person name="Berube E."/>
            <person name="Boissinot M."/>
            <person name="Cantin P."/>
            <person name="Raymond F."/>
            <person name="Corbeil J."/>
            <person name="Omar R.F."/>
            <person name="Bergeron M.G."/>
        </authorList>
    </citation>
    <scope>NUCLEOTIDE SEQUENCE [LARGE SCALE GENOMIC DNA]</scope>
    <source>
        <strain evidence="4 5">CCRI-19649</strain>
    </source>
</reference>
<dbReference type="Proteomes" id="UP000215694">
    <property type="component" value="Unassembled WGS sequence"/>
</dbReference>
<evidence type="ECO:0000313" key="4">
    <source>
        <dbReference type="EMBL" id="RDY25775.1"/>
    </source>
</evidence>
<feature type="transmembrane region" description="Helical" evidence="2">
    <location>
        <begin position="96"/>
        <end position="113"/>
    </location>
</feature>
<feature type="transmembrane region" description="Helical" evidence="2">
    <location>
        <begin position="208"/>
        <end position="230"/>
    </location>
</feature>
<feature type="transmembrane region" description="Helical" evidence="2">
    <location>
        <begin position="119"/>
        <end position="140"/>
    </location>
</feature>